<proteinExistence type="predicted"/>
<feature type="domain" description="Glycosyltransferase subfamily 4-like N-terminal" evidence="3">
    <location>
        <begin position="19"/>
        <end position="179"/>
    </location>
</feature>
<sequence length="359" mass="37608">MVLSARPLALWVLPVSDLGGVARHVLDVAEVGVPGWRLAVLCPPGPLADRLRALGADVRTAPVGPDDGVRASVAAVRRAVRELAPAVVHSHLSWADVVAAAATLGSPAALVTTEHGIADDDLVYHGTAWRARLKEALHTARLRRADAVVAVSGATARSITRKWHPGARTPLHVVRNGLDRPATPPVREPGLHVVSVSRLAPEKRLDALLHGFAVLHREHPRARLTLAGTGPDEAALRSQADTLDVAGAVTFPGHVEAADLLARADVLVQLSVWENCSYALLEALGHGCGVLASPVGGNPEILPRAALVDPRDPAAVAAGVVRQGLDPTTRPRLDPAWPTRADMTAAVSAVYAGAVEPRR</sequence>
<evidence type="ECO:0000256" key="2">
    <source>
        <dbReference type="ARBA" id="ARBA00022679"/>
    </source>
</evidence>
<name>A0A8T6R4K0_9MICO</name>
<dbReference type="AlphaFoldDB" id="A0A8T6R4K0"/>
<dbReference type="Gene3D" id="3.40.50.2000">
    <property type="entry name" value="Glycogen Phosphorylase B"/>
    <property type="match status" value="2"/>
</dbReference>
<dbReference type="RefSeq" id="WP_164896517.1">
    <property type="nucleotide sequence ID" value="NZ_SAYU02000038.1"/>
</dbReference>
<evidence type="ECO:0000313" key="5">
    <source>
        <dbReference type="Proteomes" id="UP000287866"/>
    </source>
</evidence>
<keyword evidence="5" id="KW-1185">Reference proteome</keyword>
<organism evidence="4 5">
    <name type="scientific">Phycicoccus flavus</name>
    <dbReference type="NCBI Taxonomy" id="2502783"/>
    <lineage>
        <taxon>Bacteria</taxon>
        <taxon>Bacillati</taxon>
        <taxon>Actinomycetota</taxon>
        <taxon>Actinomycetes</taxon>
        <taxon>Micrococcales</taxon>
        <taxon>Intrasporangiaceae</taxon>
        <taxon>Phycicoccus</taxon>
    </lineage>
</organism>
<dbReference type="Proteomes" id="UP000287866">
    <property type="component" value="Unassembled WGS sequence"/>
</dbReference>
<evidence type="ECO:0000313" key="4">
    <source>
        <dbReference type="EMBL" id="NHA68786.1"/>
    </source>
</evidence>
<dbReference type="InterPro" id="IPR028098">
    <property type="entry name" value="Glyco_trans_4-like_N"/>
</dbReference>
<evidence type="ECO:0000256" key="1">
    <source>
        <dbReference type="ARBA" id="ARBA00022676"/>
    </source>
</evidence>
<dbReference type="CDD" id="cd03811">
    <property type="entry name" value="GT4_GT28_WabH-like"/>
    <property type="match status" value="1"/>
</dbReference>
<protein>
    <submittedName>
        <fullName evidence="4">Glycosyltransferase</fullName>
    </submittedName>
</protein>
<dbReference type="PANTHER" id="PTHR12526:SF635">
    <property type="entry name" value="GLYCOSYL TRANSFERASE GROUP 1"/>
    <property type="match status" value="1"/>
</dbReference>
<gene>
    <name evidence="4" type="ORF">EPD83_012110</name>
</gene>
<keyword evidence="1" id="KW-0328">Glycosyltransferase</keyword>
<keyword evidence="2" id="KW-0808">Transferase</keyword>
<accession>A0A8T6R4K0</accession>
<comment type="caution">
    <text evidence="4">The sequence shown here is derived from an EMBL/GenBank/DDBJ whole genome shotgun (WGS) entry which is preliminary data.</text>
</comment>
<dbReference type="EMBL" id="SAYU02000038">
    <property type="protein sequence ID" value="NHA68786.1"/>
    <property type="molecule type" value="Genomic_DNA"/>
</dbReference>
<evidence type="ECO:0000259" key="3">
    <source>
        <dbReference type="Pfam" id="PF13439"/>
    </source>
</evidence>
<dbReference type="Pfam" id="PF13692">
    <property type="entry name" value="Glyco_trans_1_4"/>
    <property type="match status" value="1"/>
</dbReference>
<reference evidence="4" key="1">
    <citation type="submission" date="2020-03" db="EMBL/GenBank/DDBJ databases">
        <title>Phycicoccus flavus sp. nov., a novel endophytic actinobacterium isolated from branch of Kandelia candel.</title>
        <authorList>
            <person name="Tuo L."/>
        </authorList>
    </citation>
    <scope>NUCLEOTIDE SEQUENCE</scope>
    <source>
        <strain evidence="4">CMS6Z-2</strain>
    </source>
</reference>
<dbReference type="GO" id="GO:0016757">
    <property type="term" value="F:glycosyltransferase activity"/>
    <property type="evidence" value="ECO:0007669"/>
    <property type="project" value="UniProtKB-KW"/>
</dbReference>
<dbReference type="Pfam" id="PF13439">
    <property type="entry name" value="Glyco_transf_4"/>
    <property type="match status" value="1"/>
</dbReference>
<dbReference type="PANTHER" id="PTHR12526">
    <property type="entry name" value="GLYCOSYLTRANSFERASE"/>
    <property type="match status" value="1"/>
</dbReference>
<dbReference type="SUPFAM" id="SSF53756">
    <property type="entry name" value="UDP-Glycosyltransferase/glycogen phosphorylase"/>
    <property type="match status" value="1"/>
</dbReference>